<keyword evidence="6" id="KW-0175">Coiled coil</keyword>
<keyword evidence="3 7" id="KW-0812">Transmembrane</keyword>
<keyword evidence="5 7" id="KW-0472">Membrane</keyword>
<evidence type="ECO:0000256" key="4">
    <source>
        <dbReference type="ARBA" id="ARBA00022989"/>
    </source>
</evidence>
<feature type="coiled-coil region" evidence="6">
    <location>
        <begin position="252"/>
        <end position="279"/>
    </location>
</feature>
<feature type="coiled-coil region" evidence="6">
    <location>
        <begin position="180"/>
        <end position="214"/>
    </location>
</feature>
<protein>
    <submittedName>
        <fullName evidence="9">GumC family protein</fullName>
    </submittedName>
</protein>
<dbReference type="PANTHER" id="PTHR32309:SF13">
    <property type="entry name" value="FERRIC ENTEROBACTIN TRANSPORT PROTEIN FEPE"/>
    <property type="match status" value="1"/>
</dbReference>
<keyword evidence="4 7" id="KW-1133">Transmembrane helix</keyword>
<evidence type="ECO:0000313" key="10">
    <source>
        <dbReference type="Proteomes" id="UP001596050"/>
    </source>
</evidence>
<comment type="subcellular location">
    <subcellularLocation>
        <location evidence="1">Cell membrane</location>
        <topology evidence="1">Multi-pass membrane protein</topology>
    </subcellularLocation>
</comment>
<accession>A0ABW0LB66</accession>
<evidence type="ECO:0000259" key="8">
    <source>
        <dbReference type="Pfam" id="PF02706"/>
    </source>
</evidence>
<dbReference type="InterPro" id="IPR050445">
    <property type="entry name" value="Bact_polysacc_biosynth/exp"/>
</dbReference>
<gene>
    <name evidence="9" type="ORF">ACFPN5_17520</name>
</gene>
<evidence type="ECO:0000256" key="5">
    <source>
        <dbReference type="ARBA" id="ARBA00023136"/>
    </source>
</evidence>
<evidence type="ECO:0000313" key="9">
    <source>
        <dbReference type="EMBL" id="MFC5461611.1"/>
    </source>
</evidence>
<evidence type="ECO:0000256" key="3">
    <source>
        <dbReference type="ARBA" id="ARBA00022692"/>
    </source>
</evidence>
<dbReference type="RefSeq" id="WP_379785062.1">
    <property type="nucleotide sequence ID" value="NZ_JBHSMU010000015.1"/>
</dbReference>
<evidence type="ECO:0000256" key="1">
    <source>
        <dbReference type="ARBA" id="ARBA00004651"/>
    </source>
</evidence>
<dbReference type="InterPro" id="IPR003856">
    <property type="entry name" value="LPS_length_determ_N"/>
</dbReference>
<keyword evidence="10" id="KW-1185">Reference proteome</keyword>
<dbReference type="Pfam" id="PF02706">
    <property type="entry name" value="Wzz"/>
    <property type="match status" value="1"/>
</dbReference>
<sequence>MNDNHSSVLSKHGQHEAVGFSDLLAVFVKNKKLIFGAPLAVAVLVFGICLLLPPTYRASTLLLPPQQAQSATAALLSQLGGAAGLVAGAAGMKNPADVYIGMLKSRTVADRMISRFDLLKVYDTTSMEKARKKLEVNTSVNVGKDGMVTVTVDDGDKARVAQLANGYVDELTKLTRVLAITEAAQRRLFFERQLEQAKEKLAAAEVALKKGLDTKGVVSVDADSRAMVETVARLRAQATAKEIQLNSMRAFVTENNQEYRQTQQELNSLRAELNRVETGRDDVASSVSSKTLGGLENIKTLREVKYQQMLYELLAKQYEAARLDEARDSSVIQTLDPAIVPEKQFSPKPLRMAVIAALLAFFGALTIAYGRDAIARALREHGSVDR</sequence>
<feature type="transmembrane region" description="Helical" evidence="7">
    <location>
        <begin position="352"/>
        <end position="370"/>
    </location>
</feature>
<dbReference type="Proteomes" id="UP001596050">
    <property type="component" value="Unassembled WGS sequence"/>
</dbReference>
<evidence type="ECO:0000256" key="2">
    <source>
        <dbReference type="ARBA" id="ARBA00022475"/>
    </source>
</evidence>
<name>A0ABW0LB66_9BURK</name>
<evidence type="ECO:0000256" key="7">
    <source>
        <dbReference type="SAM" id="Phobius"/>
    </source>
</evidence>
<evidence type="ECO:0000256" key="6">
    <source>
        <dbReference type="SAM" id="Coils"/>
    </source>
</evidence>
<dbReference type="PANTHER" id="PTHR32309">
    <property type="entry name" value="TYROSINE-PROTEIN KINASE"/>
    <property type="match status" value="1"/>
</dbReference>
<dbReference type="EMBL" id="JBHSMU010000015">
    <property type="protein sequence ID" value="MFC5461611.1"/>
    <property type="molecule type" value="Genomic_DNA"/>
</dbReference>
<feature type="domain" description="Polysaccharide chain length determinant N-terminal" evidence="8">
    <location>
        <begin position="20"/>
        <end position="114"/>
    </location>
</feature>
<feature type="transmembrane region" description="Helical" evidence="7">
    <location>
        <begin position="33"/>
        <end position="52"/>
    </location>
</feature>
<organism evidence="9 10">
    <name type="scientific">Massilia niabensis</name>
    <dbReference type="NCBI Taxonomy" id="544910"/>
    <lineage>
        <taxon>Bacteria</taxon>
        <taxon>Pseudomonadati</taxon>
        <taxon>Pseudomonadota</taxon>
        <taxon>Betaproteobacteria</taxon>
        <taxon>Burkholderiales</taxon>
        <taxon>Oxalobacteraceae</taxon>
        <taxon>Telluria group</taxon>
        <taxon>Massilia</taxon>
    </lineage>
</organism>
<keyword evidence="2" id="KW-1003">Cell membrane</keyword>
<proteinExistence type="predicted"/>
<reference evidence="10" key="1">
    <citation type="journal article" date="2019" name="Int. J. Syst. Evol. Microbiol.">
        <title>The Global Catalogue of Microorganisms (GCM) 10K type strain sequencing project: providing services to taxonomists for standard genome sequencing and annotation.</title>
        <authorList>
            <consortium name="The Broad Institute Genomics Platform"/>
            <consortium name="The Broad Institute Genome Sequencing Center for Infectious Disease"/>
            <person name="Wu L."/>
            <person name="Ma J."/>
        </authorList>
    </citation>
    <scope>NUCLEOTIDE SEQUENCE [LARGE SCALE GENOMIC DNA]</scope>
    <source>
        <strain evidence="10">KACC 12649</strain>
    </source>
</reference>
<comment type="caution">
    <text evidence="9">The sequence shown here is derived from an EMBL/GenBank/DDBJ whole genome shotgun (WGS) entry which is preliminary data.</text>
</comment>